<sequence>MHDIIPPNNRPPSEEGLKMISHCPVCHYSNTAIEAKIIEENDNAHLIYIKCRRCQSAVLALFSASGFGLSSIGIITDFDSQEIAKFKELSKVDSDDVLLVYQHLLKDEQLIETMSF</sequence>
<accession>A0A1G1YGW7</accession>
<protein>
    <submittedName>
        <fullName evidence="1">Uncharacterized protein</fullName>
    </submittedName>
</protein>
<organism evidence="1 2">
    <name type="scientific">Candidatus Buchananbacteria bacterium RIFCSPLOWO2_01_FULL_39_33</name>
    <dbReference type="NCBI Taxonomy" id="1797543"/>
    <lineage>
        <taxon>Bacteria</taxon>
        <taxon>Candidatus Buchananiibacteriota</taxon>
    </lineage>
</organism>
<dbReference type="EMBL" id="MHIM01000034">
    <property type="protein sequence ID" value="OGY51608.1"/>
    <property type="molecule type" value="Genomic_DNA"/>
</dbReference>
<evidence type="ECO:0000313" key="2">
    <source>
        <dbReference type="Proteomes" id="UP000177376"/>
    </source>
</evidence>
<evidence type="ECO:0000313" key="1">
    <source>
        <dbReference type="EMBL" id="OGY51608.1"/>
    </source>
</evidence>
<name>A0A1G1YGW7_9BACT</name>
<comment type="caution">
    <text evidence="1">The sequence shown here is derived from an EMBL/GenBank/DDBJ whole genome shotgun (WGS) entry which is preliminary data.</text>
</comment>
<dbReference type="AlphaFoldDB" id="A0A1G1YGW7"/>
<gene>
    <name evidence="1" type="ORF">A3A02_02255</name>
</gene>
<proteinExistence type="predicted"/>
<reference evidence="1 2" key="1">
    <citation type="journal article" date="2016" name="Nat. Commun.">
        <title>Thousands of microbial genomes shed light on interconnected biogeochemical processes in an aquifer system.</title>
        <authorList>
            <person name="Anantharaman K."/>
            <person name="Brown C.T."/>
            <person name="Hug L.A."/>
            <person name="Sharon I."/>
            <person name="Castelle C.J."/>
            <person name="Probst A.J."/>
            <person name="Thomas B.C."/>
            <person name="Singh A."/>
            <person name="Wilkins M.J."/>
            <person name="Karaoz U."/>
            <person name="Brodie E.L."/>
            <person name="Williams K.H."/>
            <person name="Hubbard S.S."/>
            <person name="Banfield J.F."/>
        </authorList>
    </citation>
    <scope>NUCLEOTIDE SEQUENCE [LARGE SCALE GENOMIC DNA]</scope>
</reference>
<dbReference type="Proteomes" id="UP000177376">
    <property type="component" value="Unassembled WGS sequence"/>
</dbReference>